<dbReference type="RefSeq" id="WP_062254652.1">
    <property type="nucleotide sequence ID" value="NZ_CP014229.1"/>
</dbReference>
<dbReference type="AlphaFoldDB" id="A0A109W544"/>
<dbReference type="KEGG" id="dfi:AXF13_00880"/>
<dbReference type="Proteomes" id="UP000069241">
    <property type="component" value="Chromosome"/>
</dbReference>
<protein>
    <submittedName>
        <fullName evidence="1">Uncharacterized protein</fullName>
    </submittedName>
</protein>
<name>A0A109W544_9BACT</name>
<organism evidence="1 2">
    <name type="scientific">Desulfovibrio fairfieldensis</name>
    <dbReference type="NCBI Taxonomy" id="44742"/>
    <lineage>
        <taxon>Bacteria</taxon>
        <taxon>Pseudomonadati</taxon>
        <taxon>Thermodesulfobacteriota</taxon>
        <taxon>Desulfovibrionia</taxon>
        <taxon>Desulfovibrionales</taxon>
        <taxon>Desulfovibrionaceae</taxon>
        <taxon>Desulfovibrio</taxon>
    </lineage>
</organism>
<proteinExistence type="predicted"/>
<reference evidence="2" key="1">
    <citation type="submission" date="2016-02" db="EMBL/GenBank/DDBJ databases">
        <authorList>
            <person name="Holder M.E."/>
            <person name="Ajami N.J."/>
            <person name="Petrosino J.F."/>
        </authorList>
    </citation>
    <scope>NUCLEOTIDE SEQUENCE [LARGE SCALE GENOMIC DNA]</scope>
    <source>
        <strain evidence="2">CCUG 45958</strain>
    </source>
</reference>
<sequence length="193" mass="22081">MSQFPAMEVRRKDGKESFVGLEPKRTLQDFWAWAFSDLVGNTERGKLAEYIVATAIGCHMETSPTWESFDLLSPEGIRIEVKTSAYIQSWAQKKFSTITFNIPQTRYWDGTAYAEEKKRQADVYVFCVLKHRDQKTINPLDLSQWAFYAVATEKLDKTFGNQKTVCLNRLTALCNVMPCDYAALRNAVRAAVE</sequence>
<dbReference type="EMBL" id="CP014229">
    <property type="protein sequence ID" value="AMD91460.1"/>
    <property type="molecule type" value="Genomic_DNA"/>
</dbReference>
<evidence type="ECO:0000313" key="2">
    <source>
        <dbReference type="Proteomes" id="UP000069241"/>
    </source>
</evidence>
<dbReference type="STRING" id="44742.AXF13_00880"/>
<evidence type="ECO:0000313" key="1">
    <source>
        <dbReference type="EMBL" id="AMD91460.1"/>
    </source>
</evidence>
<accession>A0A109W544</accession>
<gene>
    <name evidence="1" type="ORF">AXF13_00880</name>
</gene>
<keyword evidence="2" id="KW-1185">Reference proteome</keyword>